<dbReference type="Proteomes" id="UP000233482">
    <property type="component" value="Unassembled WGS sequence"/>
</dbReference>
<protein>
    <submittedName>
        <fullName evidence="2">Uncharacterized protein</fullName>
    </submittedName>
</protein>
<accession>A0A855GXB9</accession>
<comment type="caution">
    <text evidence="2">The sequence shown here is derived from an EMBL/GenBank/DDBJ whole genome shotgun (WGS) entry which is preliminary data.</text>
</comment>
<evidence type="ECO:0000313" key="2">
    <source>
        <dbReference type="EMBL" id="PKE26532.1"/>
    </source>
</evidence>
<feature type="compositionally biased region" description="Basic and acidic residues" evidence="1">
    <location>
        <begin position="48"/>
        <end position="79"/>
    </location>
</feature>
<sequence>MKKISAILLSLLILLGIGLLSFFAYNKHQETQIEKEKIKLELAKIESEEKNKKADAKQDKKTQSNESKASEKSSEDKVTDNNLSKTASECIWEEAFQNTQCNLDNYNTDELMEGYSTLIQEGALNGWCKPGGDPGNIKEQIKESIYNQQNNIRCEQMFNELENGKKILFSEEDALQKAAEAVDIDGGDSSRLTMKVIEKVVDNDDEIVYKVAANNKSGSGSNTIIVHSDGNVEIWNGIMTDKISDVYVPARATR</sequence>
<gene>
    <name evidence="2" type="ORF">CW686_04440</name>
</gene>
<reference evidence="2 3" key="1">
    <citation type="submission" date="2017-12" db="EMBL/GenBank/DDBJ databases">
        <title>Genomics of Macrococcus caseolyticus.</title>
        <authorList>
            <person name="MacFadyen A.C."/>
            <person name="Paterson G.K."/>
        </authorList>
    </citation>
    <scope>NUCLEOTIDE SEQUENCE [LARGE SCALE GENOMIC DNA]</scope>
    <source>
        <strain evidence="2 3">5788_EF188</strain>
    </source>
</reference>
<dbReference type="EMBL" id="PIXC01000007">
    <property type="protein sequence ID" value="PKE26532.1"/>
    <property type="molecule type" value="Genomic_DNA"/>
</dbReference>
<evidence type="ECO:0000256" key="1">
    <source>
        <dbReference type="SAM" id="MobiDB-lite"/>
    </source>
</evidence>
<proteinExistence type="predicted"/>
<evidence type="ECO:0000313" key="3">
    <source>
        <dbReference type="Proteomes" id="UP000233482"/>
    </source>
</evidence>
<dbReference type="RefSeq" id="WP_101144141.1">
    <property type="nucleotide sequence ID" value="NZ_PIWO01000006.1"/>
</dbReference>
<feature type="region of interest" description="Disordered" evidence="1">
    <location>
        <begin position="48"/>
        <end position="80"/>
    </location>
</feature>
<name>A0A855GXB9_9STAP</name>
<dbReference type="AlphaFoldDB" id="A0A855GXB9"/>
<organism evidence="2 3">
    <name type="scientific">Macrococcoides caseolyticum</name>
    <dbReference type="NCBI Taxonomy" id="69966"/>
    <lineage>
        <taxon>Bacteria</taxon>
        <taxon>Bacillati</taxon>
        <taxon>Bacillota</taxon>
        <taxon>Bacilli</taxon>
        <taxon>Bacillales</taxon>
        <taxon>Staphylococcaceae</taxon>
        <taxon>Macrococcoides</taxon>
    </lineage>
</organism>